<dbReference type="Proteomes" id="UP000184112">
    <property type="component" value="Unassembled WGS sequence"/>
</dbReference>
<name>A0A1M5LAP8_FLAJO</name>
<accession>A0A1M5LAP8</accession>
<dbReference type="EMBL" id="FQWH01000003">
    <property type="protein sequence ID" value="SHG62066.1"/>
    <property type="molecule type" value="Genomic_DNA"/>
</dbReference>
<evidence type="ECO:0000313" key="1">
    <source>
        <dbReference type="EMBL" id="SHG62066.1"/>
    </source>
</evidence>
<dbReference type="AlphaFoldDB" id="A0A1M5LAP8"/>
<sequence length="179" mass="20738">MFKTILISFSDVMKKLFFTGLILLILGNKSFAQCEIKNRVLADGSMIYYSDPEVFYTTKSKSLKINIVTDKESYFVALQPTPFPEKKIGKKITDDLVIHLADKNAYKLTHYDTQYIQNDSVMQVLYLIDSKDLEAFSKFEALVATINMKGTEFIRDYNFKLHKDEIVKQLACFLKKEDK</sequence>
<evidence type="ECO:0000313" key="2">
    <source>
        <dbReference type="Proteomes" id="UP000184112"/>
    </source>
</evidence>
<proteinExistence type="predicted"/>
<protein>
    <submittedName>
        <fullName evidence="1">Uncharacterized protein</fullName>
    </submittedName>
</protein>
<gene>
    <name evidence="1" type="ORF">SAMN05444388_103398</name>
</gene>
<organism evidence="1 2">
    <name type="scientific">Flavobacterium johnsoniae</name>
    <name type="common">Cytophaga johnsonae</name>
    <dbReference type="NCBI Taxonomy" id="986"/>
    <lineage>
        <taxon>Bacteria</taxon>
        <taxon>Pseudomonadati</taxon>
        <taxon>Bacteroidota</taxon>
        <taxon>Flavobacteriia</taxon>
        <taxon>Flavobacteriales</taxon>
        <taxon>Flavobacteriaceae</taxon>
        <taxon>Flavobacterium</taxon>
    </lineage>
</organism>
<reference evidence="1 2" key="1">
    <citation type="submission" date="2016-11" db="EMBL/GenBank/DDBJ databases">
        <authorList>
            <person name="Jaros S."/>
            <person name="Januszkiewicz K."/>
            <person name="Wedrychowicz H."/>
        </authorList>
    </citation>
    <scope>NUCLEOTIDE SEQUENCE [LARGE SCALE GENOMIC DNA]</scope>
    <source>
        <strain evidence="1 2">DSM 6792</strain>
    </source>
</reference>